<dbReference type="InterPro" id="IPR003838">
    <property type="entry name" value="ABC3_permease_C"/>
</dbReference>
<gene>
    <name evidence="9" type="ORF">GK091_20430</name>
</gene>
<feature type="transmembrane region" description="Helical" evidence="6">
    <location>
        <begin position="21"/>
        <end position="41"/>
    </location>
</feature>
<feature type="transmembrane region" description="Helical" evidence="6">
    <location>
        <begin position="293"/>
        <end position="322"/>
    </location>
</feature>
<dbReference type="RefSeq" id="WP_164041733.1">
    <property type="nucleotide sequence ID" value="NZ_JAAGNZ010000002.1"/>
</dbReference>
<evidence type="ECO:0000256" key="3">
    <source>
        <dbReference type="ARBA" id="ARBA00022692"/>
    </source>
</evidence>
<dbReference type="PANTHER" id="PTHR30572">
    <property type="entry name" value="MEMBRANE COMPONENT OF TRANSPORTER-RELATED"/>
    <property type="match status" value="1"/>
</dbReference>
<dbReference type="Pfam" id="PF12704">
    <property type="entry name" value="MacB_PCD"/>
    <property type="match status" value="2"/>
</dbReference>
<feature type="domain" description="ABC3 transporter permease C-terminal" evidence="7">
    <location>
        <begin position="687"/>
        <end position="800"/>
    </location>
</feature>
<organism evidence="9 10">
    <name type="scientific">Spirosoma agri</name>
    <dbReference type="NCBI Taxonomy" id="1987381"/>
    <lineage>
        <taxon>Bacteria</taxon>
        <taxon>Pseudomonadati</taxon>
        <taxon>Bacteroidota</taxon>
        <taxon>Cytophagia</taxon>
        <taxon>Cytophagales</taxon>
        <taxon>Cytophagaceae</taxon>
        <taxon>Spirosoma</taxon>
    </lineage>
</organism>
<evidence type="ECO:0000256" key="4">
    <source>
        <dbReference type="ARBA" id="ARBA00022989"/>
    </source>
</evidence>
<dbReference type="InterPro" id="IPR025857">
    <property type="entry name" value="MacB_PCD"/>
</dbReference>
<dbReference type="Pfam" id="PF02687">
    <property type="entry name" value="FtsX"/>
    <property type="match status" value="2"/>
</dbReference>
<evidence type="ECO:0000313" key="9">
    <source>
        <dbReference type="EMBL" id="NEU69266.1"/>
    </source>
</evidence>
<name>A0A6M0ILS9_9BACT</name>
<feature type="transmembrane region" description="Helical" evidence="6">
    <location>
        <begin position="433"/>
        <end position="456"/>
    </location>
</feature>
<proteinExistence type="predicted"/>
<evidence type="ECO:0000256" key="6">
    <source>
        <dbReference type="SAM" id="Phobius"/>
    </source>
</evidence>
<evidence type="ECO:0000259" key="7">
    <source>
        <dbReference type="Pfam" id="PF02687"/>
    </source>
</evidence>
<dbReference type="PANTHER" id="PTHR30572:SF18">
    <property type="entry name" value="ABC-TYPE MACROLIDE FAMILY EXPORT SYSTEM PERMEASE COMPONENT 2"/>
    <property type="match status" value="1"/>
</dbReference>
<feature type="domain" description="MacB-like periplasmic core" evidence="8">
    <location>
        <begin position="20"/>
        <end position="234"/>
    </location>
</feature>
<accession>A0A6M0ILS9</accession>
<evidence type="ECO:0000256" key="5">
    <source>
        <dbReference type="ARBA" id="ARBA00023136"/>
    </source>
</evidence>
<feature type="transmembrane region" description="Helical" evidence="6">
    <location>
        <begin position="684"/>
        <end position="708"/>
    </location>
</feature>
<evidence type="ECO:0000256" key="2">
    <source>
        <dbReference type="ARBA" id="ARBA00022475"/>
    </source>
</evidence>
<keyword evidence="10" id="KW-1185">Reference proteome</keyword>
<dbReference type="AlphaFoldDB" id="A0A6M0ILS9"/>
<evidence type="ECO:0000313" key="10">
    <source>
        <dbReference type="Proteomes" id="UP000477386"/>
    </source>
</evidence>
<dbReference type="InterPro" id="IPR050250">
    <property type="entry name" value="Macrolide_Exporter_MacB"/>
</dbReference>
<evidence type="ECO:0000256" key="1">
    <source>
        <dbReference type="ARBA" id="ARBA00004651"/>
    </source>
</evidence>
<dbReference type="GO" id="GO:0005886">
    <property type="term" value="C:plasma membrane"/>
    <property type="evidence" value="ECO:0007669"/>
    <property type="project" value="UniProtKB-SubCell"/>
</dbReference>
<sequence>MLTNYVKISWRNLMKKKAFSFINIVGLAVGMTCCILIAAFVTDELSYDHYPAQADRMYRVELHLTENGGFTDFSNVDWAVGPGIKQAFSDVQAATRLLPWGEVFMRYGDKQFKEQAIAMADSNFLEIFSIPLLEGNLKTALAEPGTLVVTKAFAQKYFGTSSAMGKTILFGKEQEARRVTGVIDKVPSNTHFHFDAFLSMGDLTTKSPTWSNVGIYTYLVLNKGADPKKLEARFPELVAKYVVPEIQRDMGVSLADAQKSVNTFRFFLMPLTDIHLHSATKYELAANGDINSVYIFSILAVFILLLAIVNFTNLSTVGAASRSKEIGIRKVMGSVKAQLIKQFLLESTLLTFMALLLAVVVVVLLLPYFNHLAGKDISVNTLLTVRNLVALLAFGFFVGVLAGAYPAFLLSFSKITAVLKGGSAVQTSRRSTLRNGLVIFQFAVSGTLIVATMVTYQQLRFMQNKKMGFDKDQVLVIQDSYMLGQNERAFKQQLQKDSRVLEASLSSSIPVGASNMAGTQIYVKRENGKEHNAEIQTAIYQVDEDYLKTLGMQLKEGRSFSKGFSTDSAATIINETAARELGLGTDSPLGKTIVRSGQREFTIIGVVKDFHYASARQKIGPLMMLSGRNSGAIIVKVKSADAAPVIDAFRKQWDAFNPPAPFTYSFLDERFAFMYEAEQKTSQLFTIFAAISIIIACLGLFGLAAFTAEQRTKEIGVRKVLGASVTSIIALLSRDFLTLVLIAVVLAVPVAWFAMHQWLKGFAYRIELDWWIFALAGLLAVAIALLTVSFQSIKAALMNPVKSLKSD</sequence>
<keyword evidence="3 6" id="KW-0812">Transmembrane</keyword>
<keyword evidence="2" id="KW-1003">Cell membrane</keyword>
<dbReference type="EMBL" id="JAAGNZ010000002">
    <property type="protein sequence ID" value="NEU69266.1"/>
    <property type="molecule type" value="Genomic_DNA"/>
</dbReference>
<feature type="transmembrane region" description="Helical" evidence="6">
    <location>
        <begin position="343"/>
        <end position="369"/>
    </location>
</feature>
<feature type="domain" description="ABC3 transporter permease C-terminal" evidence="7">
    <location>
        <begin position="298"/>
        <end position="411"/>
    </location>
</feature>
<feature type="transmembrane region" description="Helical" evidence="6">
    <location>
        <begin position="720"/>
        <end position="750"/>
    </location>
</feature>
<comment type="subcellular location">
    <subcellularLocation>
        <location evidence="1">Cell membrane</location>
        <topology evidence="1">Multi-pass membrane protein</topology>
    </subcellularLocation>
</comment>
<keyword evidence="5 6" id="KW-0472">Membrane</keyword>
<feature type="transmembrane region" description="Helical" evidence="6">
    <location>
        <begin position="770"/>
        <end position="790"/>
    </location>
</feature>
<evidence type="ECO:0000259" key="8">
    <source>
        <dbReference type="Pfam" id="PF12704"/>
    </source>
</evidence>
<protein>
    <submittedName>
        <fullName evidence="9">FtsX-like permease family protein</fullName>
    </submittedName>
</protein>
<dbReference type="Proteomes" id="UP000477386">
    <property type="component" value="Unassembled WGS sequence"/>
</dbReference>
<feature type="domain" description="MacB-like periplasmic core" evidence="8">
    <location>
        <begin position="467"/>
        <end position="650"/>
    </location>
</feature>
<dbReference type="GO" id="GO:0022857">
    <property type="term" value="F:transmembrane transporter activity"/>
    <property type="evidence" value="ECO:0007669"/>
    <property type="project" value="TreeGrafter"/>
</dbReference>
<feature type="transmembrane region" description="Helical" evidence="6">
    <location>
        <begin position="389"/>
        <end position="412"/>
    </location>
</feature>
<comment type="caution">
    <text evidence="9">The sequence shown here is derived from an EMBL/GenBank/DDBJ whole genome shotgun (WGS) entry which is preliminary data.</text>
</comment>
<reference evidence="9 10" key="1">
    <citation type="submission" date="2020-02" db="EMBL/GenBank/DDBJ databases">
        <title>Draft genome sequence of two Spirosoma agri KCTC 52727 and Spirosoma terrae KCTC 52035.</title>
        <authorList>
            <person name="Rojas J."/>
            <person name="Ambika Manirajan B."/>
            <person name="Ratering S."/>
            <person name="Suarez C."/>
            <person name="Schnell S."/>
        </authorList>
    </citation>
    <scope>NUCLEOTIDE SEQUENCE [LARGE SCALE GENOMIC DNA]</scope>
    <source>
        <strain evidence="9 10">KCTC 52727</strain>
    </source>
</reference>
<keyword evidence="4 6" id="KW-1133">Transmembrane helix</keyword>